<feature type="region of interest" description="Disordered" evidence="7">
    <location>
        <begin position="240"/>
        <end position="266"/>
    </location>
</feature>
<dbReference type="GO" id="GO:0003735">
    <property type="term" value="F:structural constituent of ribosome"/>
    <property type="evidence" value="ECO:0007669"/>
    <property type="project" value="UniProtKB-UniRule"/>
</dbReference>
<dbReference type="InterPro" id="IPR001593">
    <property type="entry name" value="Ribosomal_eS1"/>
</dbReference>
<feature type="region of interest" description="Disordered" evidence="7">
    <location>
        <begin position="1"/>
        <end position="20"/>
    </location>
</feature>
<dbReference type="Pfam" id="PF01015">
    <property type="entry name" value="Ribosomal_S3Ae"/>
    <property type="match status" value="1"/>
</dbReference>
<dbReference type="PROSITE" id="PS01191">
    <property type="entry name" value="RIBOSOMAL_S3AE"/>
    <property type="match status" value="1"/>
</dbReference>
<evidence type="ECO:0000256" key="7">
    <source>
        <dbReference type="SAM" id="MobiDB-lite"/>
    </source>
</evidence>
<dbReference type="InterPro" id="IPR027500">
    <property type="entry name" value="Ribosomal_eS1_euk"/>
</dbReference>
<dbReference type="EMBL" id="HBUF01537470">
    <property type="protein sequence ID" value="CAG6753791.1"/>
    <property type="molecule type" value="Transcribed_RNA"/>
</dbReference>
<dbReference type="PANTHER" id="PTHR11830">
    <property type="entry name" value="40S RIBOSOMAL PROTEIN S3A"/>
    <property type="match status" value="1"/>
</dbReference>
<dbReference type="EMBL" id="HBUF01187986">
    <property type="protein sequence ID" value="CAG6657340.1"/>
    <property type="molecule type" value="Transcribed_RNA"/>
</dbReference>
<dbReference type="EMBL" id="HBUF01537466">
    <property type="protein sequence ID" value="CAG6753786.1"/>
    <property type="molecule type" value="Transcribed_RNA"/>
</dbReference>
<dbReference type="EMBL" id="HBUF01187989">
    <property type="protein sequence ID" value="CAG6657347.1"/>
    <property type="molecule type" value="Transcribed_RNA"/>
</dbReference>
<sequence length="266" mass="30171">MAVGKNKGLAKSGKKGAKKKVVDPFTRKDWYDVKAPSAMFAQRQVGKTLVNRTQGTKIASEGLKHRVFEVSLADLQKDQDAERSFRKFRLIAEDVQGHNVLTNFHGMDLTTDKLRSMVKKWQTLIEGNVDVKTTDGYLLRLFCIGFTQKDQNSQRKTCYAQHNQVRNIRKKMVDIIVNEVVKSDLKEVVNKLLPDSIAKEIEKKCQGIYPLHDVYIRKVKVLKKPRFDMSKLLELHGEGKGGATIDESGETVDRPEGYEPPVQEAV</sequence>
<evidence type="ECO:0000313" key="8">
    <source>
        <dbReference type="EMBL" id="CAG6753786.1"/>
    </source>
</evidence>
<comment type="similarity">
    <text evidence="5 6">Belongs to the eukaryotic ribosomal protein eS1 family.</text>
</comment>
<feature type="initiator methionine" description="Removed" evidence="5">
    <location>
        <position position="1"/>
    </location>
</feature>
<dbReference type="HAMAP" id="MF_03122">
    <property type="entry name" value="Ribosomal_eS1_euk"/>
    <property type="match status" value="1"/>
</dbReference>
<reference evidence="8" key="1">
    <citation type="submission" date="2021-05" db="EMBL/GenBank/DDBJ databases">
        <authorList>
            <person name="Alioto T."/>
            <person name="Alioto T."/>
            <person name="Gomez Garrido J."/>
        </authorList>
    </citation>
    <scope>NUCLEOTIDE SEQUENCE</scope>
</reference>
<protein>
    <recommendedName>
        <fullName evidence="5">Small ribosomal subunit protein eS1</fullName>
    </recommendedName>
</protein>
<dbReference type="EMBL" id="HBUF01537462">
    <property type="protein sequence ID" value="CAG6753782.1"/>
    <property type="molecule type" value="Transcribed_RNA"/>
</dbReference>
<keyword evidence="3 5" id="KW-0689">Ribosomal protein</keyword>
<dbReference type="EMBL" id="HBUF01187985">
    <property type="protein sequence ID" value="CAG6657337.1"/>
    <property type="molecule type" value="Transcribed_RNA"/>
</dbReference>
<feature type="compositionally biased region" description="Low complexity" evidence="7">
    <location>
        <begin position="1"/>
        <end position="11"/>
    </location>
</feature>
<keyword evidence="4 5" id="KW-0687">Ribonucleoprotein</keyword>
<keyword evidence="2 5" id="KW-0963">Cytoplasm</keyword>
<comment type="subcellular location">
    <subcellularLocation>
        <location evidence="1 5">Cytoplasm</location>
    </subcellularLocation>
</comment>
<proteinExistence type="inferred from homology"/>
<dbReference type="EMBL" id="HBUF01537460">
    <property type="protein sequence ID" value="CAG6753780.1"/>
    <property type="molecule type" value="Transcribed_RNA"/>
</dbReference>
<comment type="subunit">
    <text evidence="5">Component of the small ribosomal subunit. Mature ribosomes consist of a small (40S) and a large (60S) subunit. The 40S subunit contains about 33 different proteins and 1 molecule of RNA (18S). The 60S subunit contains about 49 different proteins and 3 molecules of RNA (28S, 5.8S and 5S).</text>
</comment>
<evidence type="ECO:0000256" key="2">
    <source>
        <dbReference type="ARBA" id="ARBA00022490"/>
    </source>
</evidence>
<dbReference type="AlphaFoldDB" id="A0A8D8ZXV3"/>
<dbReference type="EMBL" id="HBUF01187987">
    <property type="protein sequence ID" value="CAG6657343.1"/>
    <property type="molecule type" value="Transcribed_RNA"/>
</dbReference>
<dbReference type="EMBL" id="HBUF01537469">
    <property type="protein sequence ID" value="CAG6753789.1"/>
    <property type="molecule type" value="Transcribed_RNA"/>
</dbReference>
<dbReference type="EMBL" id="HBUF01537463">
    <property type="protein sequence ID" value="CAG6753783.1"/>
    <property type="molecule type" value="Transcribed_RNA"/>
</dbReference>
<dbReference type="SMART" id="SM01397">
    <property type="entry name" value="Ribosomal_S3Ae"/>
    <property type="match status" value="1"/>
</dbReference>
<dbReference type="EMBL" id="HBUF01537464">
    <property type="protein sequence ID" value="CAG6753784.1"/>
    <property type="molecule type" value="Transcribed_RNA"/>
</dbReference>
<dbReference type="EMBL" id="HBUF01537465">
    <property type="protein sequence ID" value="CAG6753785.1"/>
    <property type="molecule type" value="Transcribed_RNA"/>
</dbReference>
<dbReference type="GO" id="GO:0006412">
    <property type="term" value="P:translation"/>
    <property type="evidence" value="ECO:0007669"/>
    <property type="project" value="UniProtKB-UniRule"/>
</dbReference>
<evidence type="ECO:0000256" key="1">
    <source>
        <dbReference type="ARBA" id="ARBA00004496"/>
    </source>
</evidence>
<organism evidence="8">
    <name type="scientific">Cacopsylla melanoneura</name>
    <dbReference type="NCBI Taxonomy" id="428564"/>
    <lineage>
        <taxon>Eukaryota</taxon>
        <taxon>Metazoa</taxon>
        <taxon>Ecdysozoa</taxon>
        <taxon>Arthropoda</taxon>
        <taxon>Hexapoda</taxon>
        <taxon>Insecta</taxon>
        <taxon>Pterygota</taxon>
        <taxon>Neoptera</taxon>
        <taxon>Paraneoptera</taxon>
        <taxon>Hemiptera</taxon>
        <taxon>Sternorrhyncha</taxon>
        <taxon>Psylloidea</taxon>
        <taxon>Psyllidae</taxon>
        <taxon>Psyllinae</taxon>
        <taxon>Cacopsylla</taxon>
    </lineage>
</organism>
<dbReference type="EMBL" id="HBUF01032309">
    <property type="protein sequence ID" value="CAG6615233.1"/>
    <property type="molecule type" value="Transcribed_RNA"/>
</dbReference>
<evidence type="ECO:0000256" key="4">
    <source>
        <dbReference type="ARBA" id="ARBA00023274"/>
    </source>
</evidence>
<evidence type="ECO:0000256" key="6">
    <source>
        <dbReference type="RuleBase" id="RU000668"/>
    </source>
</evidence>
<dbReference type="InterPro" id="IPR018281">
    <property type="entry name" value="Ribosomal_eS1_CS"/>
</dbReference>
<evidence type="ECO:0000256" key="3">
    <source>
        <dbReference type="ARBA" id="ARBA00022980"/>
    </source>
</evidence>
<dbReference type="EMBL" id="HBUF01537467">
    <property type="protein sequence ID" value="CAG6753787.1"/>
    <property type="molecule type" value="Transcribed_RNA"/>
</dbReference>
<dbReference type="EMBL" id="HBUF01187984">
    <property type="protein sequence ID" value="CAG6657335.1"/>
    <property type="molecule type" value="Transcribed_RNA"/>
</dbReference>
<name>A0A8D8ZXV3_9HEMI</name>
<dbReference type="EMBL" id="HBUF01537468">
    <property type="protein sequence ID" value="CAG6753788.1"/>
    <property type="molecule type" value="Transcribed_RNA"/>
</dbReference>
<dbReference type="EMBL" id="HBUF01187988">
    <property type="protein sequence ID" value="CAG6657345.1"/>
    <property type="molecule type" value="Transcribed_RNA"/>
</dbReference>
<dbReference type="EMBL" id="HBUF01032310">
    <property type="protein sequence ID" value="CAG6615235.1"/>
    <property type="molecule type" value="Transcribed_RNA"/>
</dbReference>
<accession>A0A8D8ZXV3</accession>
<dbReference type="EMBL" id="HBUF01032311">
    <property type="protein sequence ID" value="CAG6615237.1"/>
    <property type="molecule type" value="Transcribed_RNA"/>
</dbReference>
<dbReference type="EMBL" id="HBUF01339863">
    <property type="protein sequence ID" value="CAG6701364.1"/>
    <property type="molecule type" value="Transcribed_RNA"/>
</dbReference>
<dbReference type="EMBL" id="HBUF01339865">
    <property type="protein sequence ID" value="CAG6701366.1"/>
    <property type="molecule type" value="Transcribed_RNA"/>
</dbReference>
<dbReference type="EMBL" id="HBUF01537461">
    <property type="protein sequence ID" value="CAG6753781.1"/>
    <property type="molecule type" value="Transcribed_RNA"/>
</dbReference>
<evidence type="ECO:0000256" key="5">
    <source>
        <dbReference type="HAMAP-Rule" id="MF_03122"/>
    </source>
</evidence>
<dbReference type="GO" id="GO:0022627">
    <property type="term" value="C:cytosolic small ribosomal subunit"/>
    <property type="evidence" value="ECO:0007669"/>
    <property type="project" value="UniProtKB-UniRule"/>
</dbReference>